<name>A0A5B7GFT9_PORTR</name>
<protein>
    <submittedName>
        <fullName evidence="1">Uncharacterized protein</fullName>
    </submittedName>
</protein>
<dbReference type="AlphaFoldDB" id="A0A5B7GFT9"/>
<reference evidence="1 2" key="1">
    <citation type="submission" date="2019-05" db="EMBL/GenBank/DDBJ databases">
        <title>Another draft genome of Portunus trituberculatus and its Hox gene families provides insights of decapod evolution.</title>
        <authorList>
            <person name="Jeong J.-H."/>
            <person name="Song I."/>
            <person name="Kim S."/>
            <person name="Choi T."/>
            <person name="Kim D."/>
            <person name="Ryu S."/>
            <person name="Kim W."/>
        </authorList>
    </citation>
    <scope>NUCLEOTIDE SEQUENCE [LARGE SCALE GENOMIC DNA]</scope>
    <source>
        <tissue evidence="1">Muscle</tissue>
    </source>
</reference>
<sequence>MRTLSSPRYGTDLRVWIS</sequence>
<proteinExistence type="predicted"/>
<keyword evidence="2" id="KW-1185">Reference proteome</keyword>
<comment type="caution">
    <text evidence="1">The sequence shown here is derived from an EMBL/GenBank/DDBJ whole genome shotgun (WGS) entry which is preliminary data.</text>
</comment>
<accession>A0A5B7GFT9</accession>
<dbReference type="EMBL" id="VSRR010016095">
    <property type="protein sequence ID" value="MPC58911.1"/>
    <property type="molecule type" value="Genomic_DNA"/>
</dbReference>
<dbReference type="Proteomes" id="UP000324222">
    <property type="component" value="Unassembled WGS sequence"/>
</dbReference>
<evidence type="ECO:0000313" key="1">
    <source>
        <dbReference type="EMBL" id="MPC58911.1"/>
    </source>
</evidence>
<gene>
    <name evidence="1" type="ORF">E2C01_052922</name>
</gene>
<organism evidence="1 2">
    <name type="scientific">Portunus trituberculatus</name>
    <name type="common">Swimming crab</name>
    <name type="synonym">Neptunus trituberculatus</name>
    <dbReference type="NCBI Taxonomy" id="210409"/>
    <lineage>
        <taxon>Eukaryota</taxon>
        <taxon>Metazoa</taxon>
        <taxon>Ecdysozoa</taxon>
        <taxon>Arthropoda</taxon>
        <taxon>Crustacea</taxon>
        <taxon>Multicrustacea</taxon>
        <taxon>Malacostraca</taxon>
        <taxon>Eumalacostraca</taxon>
        <taxon>Eucarida</taxon>
        <taxon>Decapoda</taxon>
        <taxon>Pleocyemata</taxon>
        <taxon>Brachyura</taxon>
        <taxon>Eubrachyura</taxon>
        <taxon>Portunoidea</taxon>
        <taxon>Portunidae</taxon>
        <taxon>Portuninae</taxon>
        <taxon>Portunus</taxon>
    </lineage>
</organism>
<evidence type="ECO:0000313" key="2">
    <source>
        <dbReference type="Proteomes" id="UP000324222"/>
    </source>
</evidence>